<proteinExistence type="predicted"/>
<evidence type="ECO:0000313" key="2">
    <source>
        <dbReference type="EMBL" id="GMA88401.1"/>
    </source>
</evidence>
<gene>
    <name evidence="2" type="ORF">GCM10025868_36510</name>
</gene>
<evidence type="ECO:0000313" key="3">
    <source>
        <dbReference type="Proteomes" id="UP001157017"/>
    </source>
</evidence>
<dbReference type="EMBL" id="BSUZ01000001">
    <property type="protein sequence ID" value="GMA88401.1"/>
    <property type="molecule type" value="Genomic_DNA"/>
</dbReference>
<dbReference type="Proteomes" id="UP001157017">
    <property type="component" value="Unassembled WGS sequence"/>
</dbReference>
<sequence>MPSITGVYLDRVGAYLVEAAVMAGLGFRAGAQHLGGWTTLGLAAGLFVVLIKAESDLVDVARVRSGAEKADDASVEPAQPGARCRAPRGAGAEGAPGPARWRSRSCWSSRRWSTR</sequence>
<evidence type="ECO:0000256" key="1">
    <source>
        <dbReference type="SAM" id="MobiDB-lite"/>
    </source>
</evidence>
<feature type="compositionally biased region" description="Low complexity" evidence="1">
    <location>
        <begin position="77"/>
        <end position="115"/>
    </location>
</feature>
<organism evidence="2 3">
    <name type="scientific">Angustibacter aerolatus</name>
    <dbReference type="NCBI Taxonomy" id="1162965"/>
    <lineage>
        <taxon>Bacteria</taxon>
        <taxon>Bacillati</taxon>
        <taxon>Actinomycetota</taxon>
        <taxon>Actinomycetes</taxon>
        <taxon>Kineosporiales</taxon>
        <taxon>Kineosporiaceae</taxon>
    </lineage>
</organism>
<reference evidence="3" key="1">
    <citation type="journal article" date="2019" name="Int. J. Syst. Evol. Microbiol.">
        <title>The Global Catalogue of Microorganisms (GCM) 10K type strain sequencing project: providing services to taxonomists for standard genome sequencing and annotation.</title>
        <authorList>
            <consortium name="The Broad Institute Genomics Platform"/>
            <consortium name="The Broad Institute Genome Sequencing Center for Infectious Disease"/>
            <person name="Wu L."/>
            <person name="Ma J."/>
        </authorList>
    </citation>
    <scope>NUCLEOTIDE SEQUENCE [LARGE SCALE GENOMIC DNA]</scope>
    <source>
        <strain evidence="3">NBRC 108730</strain>
    </source>
</reference>
<protein>
    <submittedName>
        <fullName evidence="2">Uncharacterized protein</fullName>
    </submittedName>
</protein>
<accession>A0ABQ6JP06</accession>
<name>A0ABQ6JP06_9ACTN</name>
<keyword evidence="3" id="KW-1185">Reference proteome</keyword>
<comment type="caution">
    <text evidence="2">The sequence shown here is derived from an EMBL/GenBank/DDBJ whole genome shotgun (WGS) entry which is preliminary data.</text>
</comment>
<feature type="region of interest" description="Disordered" evidence="1">
    <location>
        <begin position="66"/>
        <end position="115"/>
    </location>
</feature>